<evidence type="ECO:0000313" key="2">
    <source>
        <dbReference type="Proteomes" id="UP000887013"/>
    </source>
</evidence>
<proteinExistence type="predicted"/>
<protein>
    <submittedName>
        <fullName evidence="1">DUF5641 domain-containing protein</fullName>
    </submittedName>
</protein>
<accession>A0A8X6QRT0</accession>
<name>A0A8X6QRT0_NEPPI</name>
<dbReference type="Pfam" id="PF05380">
    <property type="entry name" value="Peptidase_A17"/>
    <property type="match status" value="1"/>
</dbReference>
<gene>
    <name evidence="1" type="primary">X975_05852</name>
    <name evidence="1" type="ORF">NPIL_24551</name>
</gene>
<dbReference type="EMBL" id="BMAW01131525">
    <property type="protein sequence ID" value="GFU39818.1"/>
    <property type="molecule type" value="Genomic_DNA"/>
</dbReference>
<dbReference type="Proteomes" id="UP000887013">
    <property type="component" value="Unassembled WGS sequence"/>
</dbReference>
<keyword evidence="2" id="KW-1185">Reference proteome</keyword>
<evidence type="ECO:0000313" key="1">
    <source>
        <dbReference type="EMBL" id="GFU39818.1"/>
    </source>
</evidence>
<dbReference type="InterPro" id="IPR008042">
    <property type="entry name" value="Retrotrans_Pao"/>
</dbReference>
<reference evidence="1" key="1">
    <citation type="submission" date="2020-08" db="EMBL/GenBank/DDBJ databases">
        <title>Multicomponent nature underlies the extraordinary mechanical properties of spider dragline silk.</title>
        <authorList>
            <person name="Kono N."/>
            <person name="Nakamura H."/>
            <person name="Mori M."/>
            <person name="Yoshida Y."/>
            <person name="Ohtoshi R."/>
            <person name="Malay A.D."/>
            <person name="Moran D.A.P."/>
            <person name="Tomita M."/>
            <person name="Numata K."/>
            <person name="Arakawa K."/>
        </authorList>
    </citation>
    <scope>NUCLEOTIDE SEQUENCE</scope>
</reference>
<organism evidence="1 2">
    <name type="scientific">Nephila pilipes</name>
    <name type="common">Giant wood spider</name>
    <name type="synonym">Nephila maculata</name>
    <dbReference type="NCBI Taxonomy" id="299642"/>
    <lineage>
        <taxon>Eukaryota</taxon>
        <taxon>Metazoa</taxon>
        <taxon>Ecdysozoa</taxon>
        <taxon>Arthropoda</taxon>
        <taxon>Chelicerata</taxon>
        <taxon>Arachnida</taxon>
        <taxon>Araneae</taxon>
        <taxon>Araneomorphae</taxon>
        <taxon>Entelegynae</taxon>
        <taxon>Araneoidea</taxon>
        <taxon>Nephilidae</taxon>
        <taxon>Nephila</taxon>
    </lineage>
</organism>
<sequence>MGAYVRKIRRYPSDPIPVLRLLWNKDEDNIFCDTAELKCSSLNLSRRNVLSIIHKIFDSFGILSPTTLIPKLLIQRSWTLKIGWDTVLRDDHQREFLPGYVI</sequence>
<comment type="caution">
    <text evidence="1">The sequence shown here is derived from an EMBL/GenBank/DDBJ whole genome shotgun (WGS) entry which is preliminary data.</text>
</comment>
<dbReference type="OrthoDB" id="6433206at2759"/>
<dbReference type="AlphaFoldDB" id="A0A8X6QRT0"/>